<dbReference type="GO" id="GO:0005615">
    <property type="term" value="C:extracellular space"/>
    <property type="evidence" value="ECO:0007669"/>
    <property type="project" value="TreeGrafter"/>
</dbReference>
<dbReference type="EMBL" id="MK255317">
    <property type="protein sequence ID" value="AZL87165.1"/>
    <property type="molecule type" value="mRNA"/>
</dbReference>
<accession>A0A3S8UUR3</accession>
<dbReference type="AlphaFoldDB" id="A0A3S8UUR3"/>
<evidence type="ECO:0000256" key="2">
    <source>
        <dbReference type="ARBA" id="ARBA00008098"/>
    </source>
</evidence>
<feature type="signal peptide" evidence="6">
    <location>
        <begin position="1"/>
        <end position="17"/>
    </location>
</feature>
<evidence type="ECO:0000256" key="6">
    <source>
        <dbReference type="SAM" id="SignalP"/>
    </source>
</evidence>
<protein>
    <submittedName>
        <fullName evidence="7">Odorant binding protein 23</fullName>
    </submittedName>
</protein>
<comment type="similarity">
    <text evidence="2">Belongs to the PBP/GOBP family.</text>
</comment>
<name>A0A3S8UUR3_HOLOL</name>
<organism evidence="7">
    <name type="scientific">Holotrichia oblita</name>
    <name type="common">Chafer beetle</name>
    <dbReference type="NCBI Taxonomy" id="644536"/>
    <lineage>
        <taxon>Eukaryota</taxon>
        <taxon>Metazoa</taxon>
        <taxon>Ecdysozoa</taxon>
        <taxon>Arthropoda</taxon>
        <taxon>Hexapoda</taxon>
        <taxon>Insecta</taxon>
        <taxon>Pterygota</taxon>
        <taxon>Neoptera</taxon>
        <taxon>Endopterygota</taxon>
        <taxon>Coleoptera</taxon>
        <taxon>Polyphaga</taxon>
        <taxon>Scarabaeiformia</taxon>
        <taxon>Scarabaeidae</taxon>
        <taxon>Melolonthinae</taxon>
        <taxon>Holotrichia</taxon>
    </lineage>
</organism>
<evidence type="ECO:0000256" key="5">
    <source>
        <dbReference type="SAM" id="Coils"/>
    </source>
</evidence>
<dbReference type="SUPFAM" id="SSF47565">
    <property type="entry name" value="Insect pheromone/odorant-binding proteins"/>
    <property type="match status" value="1"/>
</dbReference>
<keyword evidence="5" id="KW-0175">Coiled coil</keyword>
<keyword evidence="4 6" id="KW-0732">Signal</keyword>
<dbReference type="GO" id="GO:0007608">
    <property type="term" value="P:sensory perception of smell"/>
    <property type="evidence" value="ECO:0007669"/>
    <property type="project" value="TreeGrafter"/>
</dbReference>
<proteinExistence type="evidence at transcript level"/>
<comment type="subcellular location">
    <subcellularLocation>
        <location evidence="1">Secreted</location>
    </subcellularLocation>
</comment>
<keyword evidence="3" id="KW-0964">Secreted</keyword>
<sequence length="148" mass="16789">MTKVVLLFIVLIVAIQAKKKLSADEIKQINQDCLKSSGMDSSVIKNIVSYDTFPKASDKYTKYLECMYVNQGYLDKDGLISYETIEDFILDFYDLDTVKLAIEPCVVHQDGKSGGERAYNTAKCLIKNLEKLEKQHEKEHKDITGKLA</sequence>
<dbReference type="InterPro" id="IPR006170">
    <property type="entry name" value="PBP/GOBP"/>
</dbReference>
<dbReference type="PANTHER" id="PTHR11857">
    <property type="entry name" value="ODORANT BINDING PROTEIN-RELATED"/>
    <property type="match status" value="1"/>
</dbReference>
<gene>
    <name evidence="7" type="primary">OBP23</name>
</gene>
<dbReference type="CDD" id="cd23992">
    <property type="entry name" value="PBP_GOBP"/>
    <property type="match status" value="1"/>
</dbReference>
<dbReference type="Pfam" id="PF01395">
    <property type="entry name" value="PBP_GOBP"/>
    <property type="match status" value="1"/>
</dbReference>
<feature type="coiled-coil region" evidence="5">
    <location>
        <begin position="115"/>
        <end position="146"/>
    </location>
</feature>
<evidence type="ECO:0000256" key="4">
    <source>
        <dbReference type="ARBA" id="ARBA00022729"/>
    </source>
</evidence>
<dbReference type="InterPro" id="IPR036728">
    <property type="entry name" value="PBP_GOBP_sf"/>
</dbReference>
<evidence type="ECO:0000256" key="3">
    <source>
        <dbReference type="ARBA" id="ARBA00022525"/>
    </source>
</evidence>
<dbReference type="GO" id="GO:0005549">
    <property type="term" value="F:odorant binding"/>
    <property type="evidence" value="ECO:0007669"/>
    <property type="project" value="InterPro"/>
</dbReference>
<evidence type="ECO:0000313" key="7">
    <source>
        <dbReference type="EMBL" id="AZL87165.1"/>
    </source>
</evidence>
<reference evidence="7" key="1">
    <citation type="journal article" date="2018" name="Insect Biochem. Mol. Biol.">
        <title>Functional characterization of odorant-binding proteins from the scarab beetle Holotrichia oblita based on semiochemical-induced expression alteration and gene silencing.</title>
        <authorList>
            <person name="Yin J."/>
            <person name="Wang C."/>
            <person name="Fang C."/>
            <person name="Zhang S."/>
            <person name="Cao Y."/>
            <person name="Li K."/>
            <person name="Leal W.S."/>
        </authorList>
    </citation>
    <scope>NUCLEOTIDE SEQUENCE</scope>
</reference>
<dbReference type="Gene3D" id="1.10.238.20">
    <property type="entry name" value="Pheromone/general odorant binding protein domain"/>
    <property type="match status" value="1"/>
</dbReference>
<evidence type="ECO:0000256" key="1">
    <source>
        <dbReference type="ARBA" id="ARBA00004613"/>
    </source>
</evidence>
<feature type="chain" id="PRO_5019292235" evidence="6">
    <location>
        <begin position="18"/>
        <end position="148"/>
    </location>
</feature>
<dbReference type="PANTHER" id="PTHR11857:SF43">
    <property type="entry name" value="GEO07291P1-RELATED"/>
    <property type="match status" value="1"/>
</dbReference>